<dbReference type="AlphaFoldDB" id="A0A915AV64"/>
<evidence type="ECO:0000313" key="3">
    <source>
        <dbReference type="WBParaSite" id="PgR014X_g089_t01"/>
    </source>
</evidence>
<keyword evidence="1" id="KW-0732">Signal</keyword>
<protein>
    <submittedName>
        <fullName evidence="3">Secreted protein</fullName>
    </submittedName>
</protein>
<reference evidence="3" key="1">
    <citation type="submission" date="2022-11" db="UniProtKB">
        <authorList>
            <consortium name="WormBaseParasite"/>
        </authorList>
    </citation>
    <scope>IDENTIFICATION</scope>
</reference>
<evidence type="ECO:0000313" key="2">
    <source>
        <dbReference type="Proteomes" id="UP000887569"/>
    </source>
</evidence>
<accession>A0A915AV64</accession>
<sequence length="175" mass="20801">MLKRFDFTLPQLLLLLYATAILHSTAFDYSPTLVDLDSTITFFENDTKLLTRTKEVFIDYRSCLEYRVRIEGKRTRVRVYGCRMSEGGRCTFDGYRGDLGTLDQEHCHSIRAWMHRADNYAFFFAFERRPRNFRDMWQRRRHYRRLRKRGIHVKAIITIGGIKECSKVCVVPLSS</sequence>
<name>A0A915AV64_PARUN</name>
<evidence type="ECO:0000256" key="1">
    <source>
        <dbReference type="SAM" id="SignalP"/>
    </source>
</evidence>
<dbReference type="WBParaSite" id="PgR014X_g089_t01">
    <property type="protein sequence ID" value="PgR014X_g089_t01"/>
    <property type="gene ID" value="PgR014X_g089"/>
</dbReference>
<dbReference type="Proteomes" id="UP000887569">
    <property type="component" value="Unplaced"/>
</dbReference>
<keyword evidence="2" id="KW-1185">Reference proteome</keyword>
<feature type="chain" id="PRO_5036711682" evidence="1">
    <location>
        <begin position="27"/>
        <end position="175"/>
    </location>
</feature>
<proteinExistence type="predicted"/>
<organism evidence="2 3">
    <name type="scientific">Parascaris univalens</name>
    <name type="common">Nematode worm</name>
    <dbReference type="NCBI Taxonomy" id="6257"/>
    <lineage>
        <taxon>Eukaryota</taxon>
        <taxon>Metazoa</taxon>
        <taxon>Ecdysozoa</taxon>
        <taxon>Nematoda</taxon>
        <taxon>Chromadorea</taxon>
        <taxon>Rhabditida</taxon>
        <taxon>Spirurina</taxon>
        <taxon>Ascaridomorpha</taxon>
        <taxon>Ascaridoidea</taxon>
        <taxon>Ascarididae</taxon>
        <taxon>Parascaris</taxon>
    </lineage>
</organism>
<feature type="signal peptide" evidence="1">
    <location>
        <begin position="1"/>
        <end position="26"/>
    </location>
</feature>